<dbReference type="PROSITE" id="PS51925">
    <property type="entry name" value="SWIB_MDM2"/>
    <property type="match status" value="1"/>
</dbReference>
<sequence length="127" mass="13711">MSTLRAIGGKCRALLAAAKTSTIDSSATKTAKRSKKPAASDSGAPKGILKPVPVSPTLRDFIGAPEAPRTEVVKKVWAYIKLHDLQNPENKREIICDEKLKALFSGKDRVGFLEIAKLLSVHFVKTA</sequence>
<dbReference type="Pfam" id="PF02201">
    <property type="entry name" value="SWIB"/>
    <property type="match status" value="1"/>
</dbReference>
<proteinExistence type="predicted"/>
<protein>
    <submittedName>
        <fullName evidence="4 5">Protein TRI1</fullName>
    </submittedName>
</protein>
<dbReference type="SMART" id="SM00151">
    <property type="entry name" value="SWIB"/>
    <property type="match status" value="1"/>
</dbReference>
<evidence type="ECO:0000313" key="5">
    <source>
        <dbReference type="RefSeq" id="XP_056683508.1"/>
    </source>
</evidence>
<reference evidence="3" key="1">
    <citation type="journal article" date="2021" name="Nat. Commun.">
        <title>Genomic analyses provide insights into spinach domestication and the genetic basis of agronomic traits.</title>
        <authorList>
            <person name="Cai X."/>
            <person name="Sun X."/>
            <person name="Xu C."/>
            <person name="Sun H."/>
            <person name="Wang X."/>
            <person name="Ge C."/>
            <person name="Zhang Z."/>
            <person name="Wang Q."/>
            <person name="Fei Z."/>
            <person name="Jiao C."/>
            <person name="Wang Q."/>
        </authorList>
    </citation>
    <scope>NUCLEOTIDE SEQUENCE [LARGE SCALE GENOMIC DNA]</scope>
    <source>
        <strain evidence="3">cv. Varoflay</strain>
    </source>
</reference>
<gene>
    <name evidence="4 5" type="primary">LOC110803535</name>
</gene>
<organism evidence="3 4">
    <name type="scientific">Spinacia oleracea</name>
    <name type="common">Spinach</name>
    <dbReference type="NCBI Taxonomy" id="3562"/>
    <lineage>
        <taxon>Eukaryota</taxon>
        <taxon>Viridiplantae</taxon>
        <taxon>Streptophyta</taxon>
        <taxon>Embryophyta</taxon>
        <taxon>Tracheophyta</taxon>
        <taxon>Spermatophyta</taxon>
        <taxon>Magnoliopsida</taxon>
        <taxon>eudicotyledons</taxon>
        <taxon>Gunneridae</taxon>
        <taxon>Pentapetalae</taxon>
        <taxon>Caryophyllales</taxon>
        <taxon>Chenopodiaceae</taxon>
        <taxon>Chenopodioideae</taxon>
        <taxon>Anserineae</taxon>
        <taxon>Spinacia</taxon>
    </lineage>
</organism>
<dbReference type="SUPFAM" id="SSF47592">
    <property type="entry name" value="SWIB/MDM2 domain"/>
    <property type="match status" value="1"/>
</dbReference>
<evidence type="ECO:0000259" key="2">
    <source>
        <dbReference type="PROSITE" id="PS51925"/>
    </source>
</evidence>
<feature type="region of interest" description="Disordered" evidence="1">
    <location>
        <begin position="20"/>
        <end position="51"/>
    </location>
</feature>
<dbReference type="RefSeq" id="XP_056683508.1">
    <property type="nucleotide sequence ID" value="XM_056827530.1"/>
</dbReference>
<dbReference type="InterPro" id="IPR036885">
    <property type="entry name" value="SWIB_MDM2_dom_sf"/>
</dbReference>
<reference evidence="4 5" key="2">
    <citation type="submission" date="2025-05" db="UniProtKB">
        <authorList>
            <consortium name="RefSeq"/>
        </authorList>
    </citation>
    <scope>IDENTIFICATION</scope>
    <source>
        <tissue evidence="4 5">Leaf</tissue>
    </source>
</reference>
<dbReference type="InterPro" id="IPR003121">
    <property type="entry name" value="SWIB_MDM2_domain"/>
</dbReference>
<evidence type="ECO:0000256" key="1">
    <source>
        <dbReference type="SAM" id="MobiDB-lite"/>
    </source>
</evidence>
<dbReference type="Proteomes" id="UP000813463">
    <property type="component" value="Chromosome 4"/>
</dbReference>
<dbReference type="GeneID" id="110803535"/>
<keyword evidence="3" id="KW-1185">Reference proteome</keyword>
<name>A0A9R0KAR1_SPIOL</name>
<accession>A0A9R0KAR1</accession>
<dbReference type="RefSeq" id="XP_021864745.2">
    <property type="nucleotide sequence ID" value="XM_022009053.2"/>
</dbReference>
<evidence type="ECO:0000313" key="3">
    <source>
        <dbReference type="Proteomes" id="UP000813463"/>
    </source>
</evidence>
<dbReference type="KEGG" id="soe:110803535"/>
<feature type="domain" description="DM2" evidence="2">
    <location>
        <begin position="47"/>
        <end position="125"/>
    </location>
</feature>
<dbReference type="InterPro" id="IPR019835">
    <property type="entry name" value="SWIB_domain"/>
</dbReference>
<dbReference type="PANTHER" id="PTHR13844">
    <property type="entry name" value="SWI/SNF-RELATED MATRIX-ASSOCIATED ACTIN-DEPENDENT REGULATOR OF CHROMATIN SUBFAMILY D"/>
    <property type="match status" value="1"/>
</dbReference>
<dbReference type="CDD" id="cd10567">
    <property type="entry name" value="SWIB-MDM2_like"/>
    <property type="match status" value="1"/>
</dbReference>
<dbReference type="GO" id="GO:0005634">
    <property type="term" value="C:nucleus"/>
    <property type="evidence" value="ECO:0000318"/>
    <property type="project" value="GO_Central"/>
</dbReference>
<dbReference type="AlphaFoldDB" id="A0A9R0KAR1"/>
<evidence type="ECO:0000313" key="4">
    <source>
        <dbReference type="RefSeq" id="XP_021864745.2"/>
    </source>
</evidence>
<dbReference type="Gene3D" id="1.10.245.10">
    <property type="entry name" value="SWIB/MDM2 domain"/>
    <property type="match status" value="1"/>
</dbReference>